<dbReference type="Gene3D" id="3.30.420.10">
    <property type="entry name" value="Ribonuclease H-like superfamily/Ribonuclease H"/>
    <property type="match status" value="1"/>
</dbReference>
<organism evidence="1 2">
    <name type="scientific">Roseibium aggregatum</name>
    <dbReference type="NCBI Taxonomy" id="187304"/>
    <lineage>
        <taxon>Bacteria</taxon>
        <taxon>Pseudomonadati</taxon>
        <taxon>Pseudomonadota</taxon>
        <taxon>Alphaproteobacteria</taxon>
        <taxon>Hyphomicrobiales</taxon>
        <taxon>Stappiaceae</taxon>
        <taxon>Roseibium</taxon>
    </lineage>
</organism>
<dbReference type="GO" id="GO:0008821">
    <property type="term" value="F:crossover junction DNA endonuclease activity"/>
    <property type="evidence" value="ECO:0007669"/>
    <property type="project" value="InterPro"/>
</dbReference>
<name>A0A0M6Y7N1_9HYPH</name>
<dbReference type="GO" id="GO:0003676">
    <property type="term" value="F:nucleic acid binding"/>
    <property type="evidence" value="ECO:0007669"/>
    <property type="project" value="InterPro"/>
</dbReference>
<sequence>MIIAAVDPGQRGGIAFLDTATGKLLTYSTPGFDVKDAKGKKTGRKIFDPFSASALLVSHKPDVFIIERVHARTGQGVTSMFNFGMDFGTWIGIAVANNLKPVYYYPQTWKGALGLNKSKELSLKVAREKFPENVADFKRKLDDGRAEAALLAHYHTIVLNSASSQKQKLLDEK</sequence>
<protein>
    <submittedName>
        <fullName evidence="1">Uncharacterized protein</fullName>
    </submittedName>
</protein>
<accession>A0A0M6Y7N1</accession>
<dbReference type="SUPFAM" id="SSF53098">
    <property type="entry name" value="Ribonuclease H-like"/>
    <property type="match status" value="1"/>
</dbReference>
<dbReference type="AlphaFoldDB" id="A0A0M6Y7N1"/>
<gene>
    <name evidence="1" type="ORF">LAL4801_04133</name>
</gene>
<dbReference type="EMBL" id="CXST01000002">
    <property type="protein sequence ID" value="CTQ45678.1"/>
    <property type="molecule type" value="Genomic_DNA"/>
</dbReference>
<dbReference type="PANTHER" id="PTHR36015">
    <property type="entry name" value="HOLLIDAY JUNCTION RESOLVASE MOC1, CHLOROPLASTIC-RELATED"/>
    <property type="match status" value="1"/>
</dbReference>
<proteinExistence type="predicted"/>
<dbReference type="OrthoDB" id="573331at2"/>
<keyword evidence="2" id="KW-1185">Reference proteome</keyword>
<evidence type="ECO:0000313" key="2">
    <source>
        <dbReference type="Proteomes" id="UP000048926"/>
    </source>
</evidence>
<dbReference type="Proteomes" id="UP000048926">
    <property type="component" value="Unassembled WGS sequence"/>
</dbReference>
<dbReference type="InterPro" id="IPR045290">
    <property type="entry name" value="MOC1-like"/>
</dbReference>
<dbReference type="PANTHER" id="PTHR36015:SF6">
    <property type="entry name" value="HOLLIDAY JUNCTION RESOLVASE MOC1, CHLOROPLASTIC-RELATED"/>
    <property type="match status" value="1"/>
</dbReference>
<evidence type="ECO:0000313" key="1">
    <source>
        <dbReference type="EMBL" id="CTQ45678.1"/>
    </source>
</evidence>
<dbReference type="InterPro" id="IPR012337">
    <property type="entry name" value="RNaseH-like_sf"/>
</dbReference>
<dbReference type="InterPro" id="IPR036397">
    <property type="entry name" value="RNaseH_sf"/>
</dbReference>
<dbReference type="RefSeq" id="WP_055658829.1">
    <property type="nucleotide sequence ID" value="NZ_CXST01000002.1"/>
</dbReference>
<reference evidence="2" key="1">
    <citation type="submission" date="2015-07" db="EMBL/GenBank/DDBJ databases">
        <authorList>
            <person name="Rodrigo-Torres Lidia"/>
            <person name="Arahal R.David."/>
        </authorList>
    </citation>
    <scope>NUCLEOTIDE SEQUENCE [LARGE SCALE GENOMIC DNA]</scope>
    <source>
        <strain evidence="2">CECT 4801</strain>
    </source>
</reference>
<dbReference type="CDD" id="cd22992">
    <property type="entry name" value="MOC1"/>
    <property type="match status" value="1"/>
</dbReference>